<evidence type="ECO:0000313" key="3">
    <source>
        <dbReference type="EMBL" id="KAI9559262.1"/>
    </source>
</evidence>
<dbReference type="EMBL" id="WJBH02000005">
    <property type="protein sequence ID" value="KAI9559262.1"/>
    <property type="molecule type" value="Genomic_DNA"/>
</dbReference>
<sequence>MKFALIFLSTLMAMSHQQFQRTRVVPWLSPYTSFIRNYNPLYYDNTEDVIPYVRYSRPLRPTIYSLENEDFNRDVMAVDENHDVMDDGSHEEFADIQSRINGFKGFHHNNAGRFFYASTINNPFLKTATFTISSTVTTVGSIILCVPANNLAAVPSPTCAGRKKREMDDSEHFQFPIVPSETVKLTATALPHLHTGSVNETRKPTSEGQVNSNDLVSSKDEWMGTVGTPDEESKDRNARQKRLFGGGLAASTTLTKYSFVGTTLTSTVILDPTGQNVAVCLPAGYVVCA</sequence>
<dbReference type="AlphaFoldDB" id="A0AAD5PTY6"/>
<feature type="signal peptide" evidence="2">
    <location>
        <begin position="1"/>
        <end position="17"/>
    </location>
</feature>
<accession>A0AAD5PTY6</accession>
<gene>
    <name evidence="3" type="ORF">GHT06_016051</name>
</gene>
<protein>
    <submittedName>
        <fullName evidence="3">Uncharacterized protein</fullName>
    </submittedName>
</protein>
<feature type="chain" id="PRO_5041900755" evidence="2">
    <location>
        <begin position="18"/>
        <end position="289"/>
    </location>
</feature>
<keyword evidence="2" id="KW-0732">Signal</keyword>
<evidence type="ECO:0000313" key="4">
    <source>
        <dbReference type="Proteomes" id="UP000820818"/>
    </source>
</evidence>
<comment type="caution">
    <text evidence="3">The sequence shown here is derived from an EMBL/GenBank/DDBJ whole genome shotgun (WGS) entry which is preliminary data.</text>
</comment>
<evidence type="ECO:0000256" key="1">
    <source>
        <dbReference type="SAM" id="MobiDB-lite"/>
    </source>
</evidence>
<proteinExistence type="predicted"/>
<keyword evidence="4" id="KW-1185">Reference proteome</keyword>
<feature type="compositionally biased region" description="Polar residues" evidence="1">
    <location>
        <begin position="206"/>
        <end position="216"/>
    </location>
</feature>
<organism evidence="3 4">
    <name type="scientific">Daphnia sinensis</name>
    <dbReference type="NCBI Taxonomy" id="1820382"/>
    <lineage>
        <taxon>Eukaryota</taxon>
        <taxon>Metazoa</taxon>
        <taxon>Ecdysozoa</taxon>
        <taxon>Arthropoda</taxon>
        <taxon>Crustacea</taxon>
        <taxon>Branchiopoda</taxon>
        <taxon>Diplostraca</taxon>
        <taxon>Cladocera</taxon>
        <taxon>Anomopoda</taxon>
        <taxon>Daphniidae</taxon>
        <taxon>Daphnia</taxon>
        <taxon>Daphnia similis group</taxon>
    </lineage>
</organism>
<name>A0AAD5PTY6_9CRUS</name>
<reference evidence="3 4" key="1">
    <citation type="submission" date="2022-05" db="EMBL/GenBank/DDBJ databases">
        <title>A multi-omics perspective on studying reproductive biology in Daphnia sinensis.</title>
        <authorList>
            <person name="Jia J."/>
        </authorList>
    </citation>
    <scope>NUCLEOTIDE SEQUENCE [LARGE SCALE GENOMIC DNA]</scope>
    <source>
        <strain evidence="3 4">WSL</strain>
    </source>
</reference>
<dbReference type="Proteomes" id="UP000820818">
    <property type="component" value="Linkage Group LG5"/>
</dbReference>
<evidence type="ECO:0000256" key="2">
    <source>
        <dbReference type="SAM" id="SignalP"/>
    </source>
</evidence>
<feature type="region of interest" description="Disordered" evidence="1">
    <location>
        <begin position="193"/>
        <end position="237"/>
    </location>
</feature>